<organism evidence="8 9">
    <name type="scientific">Pterulicium gracile</name>
    <dbReference type="NCBI Taxonomy" id="1884261"/>
    <lineage>
        <taxon>Eukaryota</taxon>
        <taxon>Fungi</taxon>
        <taxon>Dikarya</taxon>
        <taxon>Basidiomycota</taxon>
        <taxon>Agaricomycotina</taxon>
        <taxon>Agaricomycetes</taxon>
        <taxon>Agaricomycetidae</taxon>
        <taxon>Agaricales</taxon>
        <taxon>Pleurotineae</taxon>
        <taxon>Pterulaceae</taxon>
        <taxon>Pterulicium</taxon>
    </lineage>
</organism>
<dbReference type="InterPro" id="IPR020471">
    <property type="entry name" value="AKR"/>
</dbReference>
<keyword evidence="9" id="KW-1185">Reference proteome</keyword>
<evidence type="ECO:0000256" key="2">
    <source>
        <dbReference type="ARBA" id="ARBA00022857"/>
    </source>
</evidence>
<dbReference type="PANTHER" id="PTHR43827:SF3">
    <property type="entry name" value="NADP-DEPENDENT OXIDOREDUCTASE DOMAIN-CONTAINING PROTEIN"/>
    <property type="match status" value="1"/>
</dbReference>
<feature type="active site" description="Proton donor" evidence="4">
    <location>
        <position position="51"/>
    </location>
</feature>
<dbReference type="Pfam" id="PF00248">
    <property type="entry name" value="Aldo_ket_red"/>
    <property type="match status" value="1"/>
</dbReference>
<dbReference type="InterPro" id="IPR036812">
    <property type="entry name" value="NAD(P)_OxRdtase_dom_sf"/>
</dbReference>
<evidence type="ECO:0000256" key="4">
    <source>
        <dbReference type="PIRSR" id="PIRSR000097-1"/>
    </source>
</evidence>
<gene>
    <name evidence="8" type="ORF">BDV98DRAFT_611105</name>
</gene>
<evidence type="ECO:0000256" key="5">
    <source>
        <dbReference type="PIRSR" id="PIRSR000097-2"/>
    </source>
</evidence>
<dbReference type="InterPro" id="IPR023210">
    <property type="entry name" value="NADP_OxRdtase_dom"/>
</dbReference>
<dbReference type="STRING" id="1884261.A0A5C3QRX5"/>
<dbReference type="Proteomes" id="UP000305067">
    <property type="component" value="Unassembled WGS sequence"/>
</dbReference>
<dbReference type="PIRSF" id="PIRSF000097">
    <property type="entry name" value="AKR"/>
    <property type="match status" value="1"/>
</dbReference>
<evidence type="ECO:0000259" key="7">
    <source>
        <dbReference type="Pfam" id="PF00248"/>
    </source>
</evidence>
<reference evidence="8 9" key="1">
    <citation type="journal article" date="2019" name="Nat. Ecol. Evol.">
        <title>Megaphylogeny resolves global patterns of mushroom evolution.</title>
        <authorList>
            <person name="Varga T."/>
            <person name="Krizsan K."/>
            <person name="Foldi C."/>
            <person name="Dima B."/>
            <person name="Sanchez-Garcia M."/>
            <person name="Sanchez-Ramirez S."/>
            <person name="Szollosi G.J."/>
            <person name="Szarkandi J.G."/>
            <person name="Papp V."/>
            <person name="Albert L."/>
            <person name="Andreopoulos W."/>
            <person name="Angelini C."/>
            <person name="Antonin V."/>
            <person name="Barry K.W."/>
            <person name="Bougher N.L."/>
            <person name="Buchanan P."/>
            <person name="Buyck B."/>
            <person name="Bense V."/>
            <person name="Catcheside P."/>
            <person name="Chovatia M."/>
            <person name="Cooper J."/>
            <person name="Damon W."/>
            <person name="Desjardin D."/>
            <person name="Finy P."/>
            <person name="Geml J."/>
            <person name="Haridas S."/>
            <person name="Hughes K."/>
            <person name="Justo A."/>
            <person name="Karasinski D."/>
            <person name="Kautmanova I."/>
            <person name="Kiss B."/>
            <person name="Kocsube S."/>
            <person name="Kotiranta H."/>
            <person name="LaButti K.M."/>
            <person name="Lechner B.E."/>
            <person name="Liimatainen K."/>
            <person name="Lipzen A."/>
            <person name="Lukacs Z."/>
            <person name="Mihaltcheva S."/>
            <person name="Morgado L.N."/>
            <person name="Niskanen T."/>
            <person name="Noordeloos M.E."/>
            <person name="Ohm R.A."/>
            <person name="Ortiz-Santana B."/>
            <person name="Ovrebo C."/>
            <person name="Racz N."/>
            <person name="Riley R."/>
            <person name="Savchenko A."/>
            <person name="Shiryaev A."/>
            <person name="Soop K."/>
            <person name="Spirin V."/>
            <person name="Szebenyi C."/>
            <person name="Tomsovsky M."/>
            <person name="Tulloss R.E."/>
            <person name="Uehling J."/>
            <person name="Grigoriev I.V."/>
            <person name="Vagvolgyi C."/>
            <person name="Papp T."/>
            <person name="Martin F.M."/>
            <person name="Miettinen O."/>
            <person name="Hibbett D.S."/>
            <person name="Nagy L.G."/>
        </authorList>
    </citation>
    <scope>NUCLEOTIDE SEQUENCE [LARGE SCALE GENOMIC DNA]</scope>
    <source>
        <strain evidence="8 9">CBS 309.79</strain>
    </source>
</reference>
<dbReference type="PANTHER" id="PTHR43827">
    <property type="entry name" value="2,5-DIKETO-D-GLUCONIC ACID REDUCTASE"/>
    <property type="match status" value="1"/>
</dbReference>
<feature type="binding site" evidence="5">
    <location>
        <position position="107"/>
    </location>
    <ligand>
        <name>substrate</name>
    </ligand>
</feature>
<dbReference type="FunFam" id="3.20.20.100:FF:000002">
    <property type="entry name" value="2,5-diketo-D-gluconic acid reductase A"/>
    <property type="match status" value="1"/>
</dbReference>
<evidence type="ECO:0000256" key="6">
    <source>
        <dbReference type="PIRSR" id="PIRSR000097-3"/>
    </source>
</evidence>
<comment type="similarity">
    <text evidence="1">Belongs to the aldo/keto reductase family.</text>
</comment>
<dbReference type="AlphaFoldDB" id="A0A5C3QRX5"/>
<dbReference type="SUPFAM" id="SSF51430">
    <property type="entry name" value="NAD(P)-linked oxidoreductase"/>
    <property type="match status" value="1"/>
</dbReference>
<keyword evidence="2" id="KW-0521">NADP</keyword>
<keyword evidence="3" id="KW-0560">Oxidoreductase</keyword>
<dbReference type="EMBL" id="ML178818">
    <property type="protein sequence ID" value="TFL04713.1"/>
    <property type="molecule type" value="Genomic_DNA"/>
</dbReference>
<evidence type="ECO:0000256" key="3">
    <source>
        <dbReference type="ARBA" id="ARBA00023002"/>
    </source>
</evidence>
<protein>
    <submittedName>
        <fullName evidence="8">NADP-dependent oxidoreductase domain-containing protein</fullName>
    </submittedName>
</protein>
<proteinExistence type="inferred from homology"/>
<dbReference type="GO" id="GO:0016616">
    <property type="term" value="F:oxidoreductase activity, acting on the CH-OH group of donors, NAD or NADP as acceptor"/>
    <property type="evidence" value="ECO:0007669"/>
    <property type="project" value="UniProtKB-ARBA"/>
</dbReference>
<dbReference type="Gene3D" id="3.20.20.100">
    <property type="entry name" value="NADP-dependent oxidoreductase domain"/>
    <property type="match status" value="1"/>
</dbReference>
<accession>A0A5C3QRX5</accession>
<feature type="site" description="Lowers pKa of active site Tyr" evidence="6">
    <location>
        <position position="76"/>
    </location>
</feature>
<dbReference type="CDD" id="cd19071">
    <property type="entry name" value="AKR_AKR1-5-like"/>
    <property type="match status" value="1"/>
</dbReference>
<evidence type="ECO:0000313" key="8">
    <source>
        <dbReference type="EMBL" id="TFL04713.1"/>
    </source>
</evidence>
<evidence type="ECO:0000313" key="9">
    <source>
        <dbReference type="Proteomes" id="UP000305067"/>
    </source>
</evidence>
<dbReference type="OrthoDB" id="416253at2759"/>
<name>A0A5C3QRX5_9AGAR</name>
<feature type="domain" description="NADP-dependent oxidoreductase" evidence="7">
    <location>
        <begin position="18"/>
        <end position="273"/>
    </location>
</feature>
<evidence type="ECO:0000256" key="1">
    <source>
        <dbReference type="ARBA" id="ARBA00007905"/>
    </source>
</evidence>
<dbReference type="PRINTS" id="PR00069">
    <property type="entry name" value="ALDKETRDTASE"/>
</dbReference>
<sequence length="303" mass="33261">MPASQFVKLSTGAQMPTVGLGTWKSAPGEVESAVEIALKNGYKHVDTATAYGNEKEVGEGIKRSGVPREEIFLTTKLDNFDQADPQKALEFSLKALDTTYLDLWLMHWPAPMLRKDGKQLADKSLNWLDTWKGMEKVYKAHPDKVKAIGVSNVSQEFMKQLLAIATVVPAVNQIELHPSCTGTEEVEFCKGKGIVITAYSPLGSDNSPLLQNEVVGGLAKKYNVSPANILISLQANKINTSVLTKSVKEHRIKENFKIIDLEDEDIAALEAIDKTAHFRACSPDWTGWGSLGFSDMKKKLGEA</sequence>